<dbReference type="CDD" id="cd01949">
    <property type="entry name" value="GGDEF"/>
    <property type="match status" value="1"/>
</dbReference>
<sequence length="1013" mass="113138">MVKEYRIGVIAPYLDGEYFGRLLPHIQHAVRERCSRLFAVQVADDYLGIDSLEEPIASGLIDAWIVILPSASQTVLETLEKSGKPLVCIGFPSPVPGGHSVLVENQAGMKAAVQHLISHGHTRIAFIGKLSQYDLYERYLGYKEALAEQGLPIDERLVVDVEDNLMNAGEKAMRELLDRGVEFTAIAAGTDFNALGAIDCLQARGFRVPQDFAVSGFDDIYQAAVNYPSLTTVRQPIESMANEAVRIAIEMLEGRLETDGVTLVSAGLVVRSSCSCSERSQFKTAEEFDHYLINLSQMRRSFHTIANNNYQMTKSLINATRDEKIDISKLFWNSVHWGCLALWETDESGDRRLVVRQSFSKRGDPLPPIGAAYPFEQFPPLEMLPPGTRPGGEDIVVLHPVKSEKKSWGYIALAGQVEPNANFVSNDLFRHSFTILAVALERELLFNHVRSINEKLEIVSHTTNDGIWDWDLSAGKIDWSTRAHKILSPSSVKLNSAPRSFLRLVYPEDRRAIWQALKQVRSESDRQPIQVELRIGGQAEADRQLWVHLAGDLVRNASGAAVRIIGSITDITEKKVNEERITQLAYWDSVTGLPNRMMFKDRLQEAIEERSQDGKKLAVMMIDLDRFKIVNDTLGHQTGDLLLQLASAKLQDCVGLHGIVSRFAGDEFIVLLSKIEGAEEINRVAERILHMLTKPFVLEGQEFYLSASLGACLYPNDAQDVDSLIRFSDLAMYYSKENGGNRLKVYTPALSSKRVERFNMETGLRYAMERGELTLNFQPQVSLTTGKVYGAETLIRWSSSDGKTIQPGEFIPLAEETGLIIPIGQWVLEQACRACREWIREGLPSLVISVNISALQFQMEDFPDIVSKVLKDTGIGPHNLCLEITEHTAVQNMEHSIRMLSQLVEIGVKIAIDDFGIGQSSLYWLKKLPVHIVKIDPSFIRNLTESTDDAAIAKAVIDMSHSLGLSVTAEGVETEGQLQRLQQLQCDRIQGFFTGRPMTSDQFIAYFLEIANG</sequence>
<dbReference type="CDD" id="cd06267">
    <property type="entry name" value="PBP1_LacI_sugar_binding-like"/>
    <property type="match status" value="1"/>
</dbReference>
<dbReference type="InterPro" id="IPR028082">
    <property type="entry name" value="Peripla_BP_I"/>
</dbReference>
<proteinExistence type="predicted"/>
<dbReference type="Gene3D" id="3.40.50.2300">
    <property type="match status" value="2"/>
</dbReference>
<evidence type="ECO:0000256" key="1">
    <source>
        <dbReference type="ARBA" id="ARBA00023015"/>
    </source>
</evidence>
<dbReference type="CDD" id="cd01948">
    <property type="entry name" value="EAL"/>
    <property type="match status" value="1"/>
</dbReference>
<dbReference type="InterPro" id="IPR035965">
    <property type="entry name" value="PAS-like_dom_sf"/>
</dbReference>
<dbReference type="SUPFAM" id="SSF55785">
    <property type="entry name" value="PYP-like sensor domain (PAS domain)"/>
    <property type="match status" value="1"/>
</dbReference>
<gene>
    <name evidence="7" type="ORF">DFP98_13868</name>
</gene>
<dbReference type="SUPFAM" id="SSF55073">
    <property type="entry name" value="Nucleotide cyclase"/>
    <property type="match status" value="1"/>
</dbReference>
<dbReference type="SUPFAM" id="SSF53822">
    <property type="entry name" value="Periplasmic binding protein-like I"/>
    <property type="match status" value="1"/>
</dbReference>
<dbReference type="Pfam" id="PF00990">
    <property type="entry name" value="GGDEF"/>
    <property type="match status" value="1"/>
</dbReference>
<dbReference type="InterPro" id="IPR035919">
    <property type="entry name" value="EAL_sf"/>
</dbReference>
<evidence type="ECO:0000259" key="4">
    <source>
        <dbReference type="PROSITE" id="PS50113"/>
    </source>
</evidence>
<organism evidence="7 8">
    <name type="scientific">Cohnella phaseoli</name>
    <dbReference type="NCBI Taxonomy" id="456490"/>
    <lineage>
        <taxon>Bacteria</taxon>
        <taxon>Bacillati</taxon>
        <taxon>Bacillota</taxon>
        <taxon>Bacilli</taxon>
        <taxon>Bacillales</taxon>
        <taxon>Paenibacillaceae</taxon>
        <taxon>Cohnella</taxon>
    </lineage>
</organism>
<dbReference type="Gene3D" id="3.20.20.450">
    <property type="entry name" value="EAL domain"/>
    <property type="match status" value="1"/>
</dbReference>
<dbReference type="InterPro" id="IPR000700">
    <property type="entry name" value="PAS-assoc_C"/>
</dbReference>
<dbReference type="Gene3D" id="3.30.70.270">
    <property type="match status" value="1"/>
</dbReference>
<dbReference type="Proteomes" id="UP000256977">
    <property type="component" value="Unassembled WGS sequence"/>
</dbReference>
<dbReference type="Pfam" id="PF00563">
    <property type="entry name" value="EAL"/>
    <property type="match status" value="1"/>
</dbReference>
<dbReference type="Pfam" id="PF13377">
    <property type="entry name" value="Peripla_BP_3"/>
    <property type="match status" value="1"/>
</dbReference>
<feature type="domain" description="GGDEF" evidence="6">
    <location>
        <begin position="615"/>
        <end position="748"/>
    </location>
</feature>
<dbReference type="NCBIfam" id="TIGR00254">
    <property type="entry name" value="GGDEF"/>
    <property type="match status" value="1"/>
</dbReference>
<evidence type="ECO:0000259" key="5">
    <source>
        <dbReference type="PROSITE" id="PS50883"/>
    </source>
</evidence>
<feature type="domain" description="PAC" evidence="4">
    <location>
        <begin position="529"/>
        <end position="583"/>
    </location>
</feature>
<dbReference type="SMART" id="SM00052">
    <property type="entry name" value="EAL"/>
    <property type="match status" value="1"/>
</dbReference>
<feature type="domain" description="EAL" evidence="5">
    <location>
        <begin position="757"/>
        <end position="1011"/>
    </location>
</feature>
<dbReference type="SUPFAM" id="SSF141868">
    <property type="entry name" value="EAL domain-like"/>
    <property type="match status" value="1"/>
</dbReference>
<reference evidence="7 8" key="1">
    <citation type="submission" date="2018-07" db="EMBL/GenBank/DDBJ databases">
        <title>Genomic Encyclopedia of Type Strains, Phase III (KMG-III): the genomes of soil and plant-associated and newly described type strains.</title>
        <authorList>
            <person name="Whitman W."/>
        </authorList>
    </citation>
    <scope>NUCLEOTIDE SEQUENCE [LARGE SCALE GENOMIC DNA]</scope>
    <source>
        <strain evidence="7 8">CECT 7287</strain>
    </source>
</reference>
<dbReference type="InterPro" id="IPR000014">
    <property type="entry name" value="PAS"/>
</dbReference>
<dbReference type="SMART" id="SM00267">
    <property type="entry name" value="GGDEF"/>
    <property type="match status" value="1"/>
</dbReference>
<keyword evidence="8" id="KW-1185">Reference proteome</keyword>
<evidence type="ECO:0000313" key="7">
    <source>
        <dbReference type="EMBL" id="RED56699.1"/>
    </source>
</evidence>
<dbReference type="CDD" id="cd00130">
    <property type="entry name" value="PAS"/>
    <property type="match status" value="1"/>
</dbReference>
<evidence type="ECO:0000313" key="8">
    <source>
        <dbReference type="Proteomes" id="UP000256977"/>
    </source>
</evidence>
<protein>
    <submittedName>
        <fullName evidence="7">PAS domain S-box-containing protein/diguanylate cyclase (GGDEF)-like protein</fullName>
    </submittedName>
</protein>
<dbReference type="EMBL" id="QRDZ01000038">
    <property type="protein sequence ID" value="RED56699.1"/>
    <property type="molecule type" value="Genomic_DNA"/>
</dbReference>
<keyword evidence="3" id="KW-0804">Transcription</keyword>
<dbReference type="PROSITE" id="PS50887">
    <property type="entry name" value="GGDEF"/>
    <property type="match status" value="1"/>
</dbReference>
<dbReference type="InterPro" id="IPR001633">
    <property type="entry name" value="EAL_dom"/>
</dbReference>
<evidence type="ECO:0000256" key="2">
    <source>
        <dbReference type="ARBA" id="ARBA00023125"/>
    </source>
</evidence>
<comment type="caution">
    <text evidence="7">The sequence shown here is derived from an EMBL/GenBank/DDBJ whole genome shotgun (WGS) entry which is preliminary data.</text>
</comment>
<dbReference type="InterPro" id="IPR029787">
    <property type="entry name" value="Nucleotide_cyclase"/>
</dbReference>
<dbReference type="PANTHER" id="PTHR44757">
    <property type="entry name" value="DIGUANYLATE CYCLASE DGCP"/>
    <property type="match status" value="1"/>
</dbReference>
<dbReference type="InterPro" id="IPR043128">
    <property type="entry name" value="Rev_trsase/Diguanyl_cyclase"/>
</dbReference>
<evidence type="ECO:0000259" key="6">
    <source>
        <dbReference type="PROSITE" id="PS50887"/>
    </source>
</evidence>
<evidence type="ECO:0000256" key="3">
    <source>
        <dbReference type="ARBA" id="ARBA00023163"/>
    </source>
</evidence>
<dbReference type="InterPro" id="IPR052155">
    <property type="entry name" value="Biofilm_reg_signaling"/>
</dbReference>
<dbReference type="PANTHER" id="PTHR44757:SF2">
    <property type="entry name" value="BIOFILM ARCHITECTURE MAINTENANCE PROTEIN MBAA"/>
    <property type="match status" value="1"/>
</dbReference>
<dbReference type="GO" id="GO:0003677">
    <property type="term" value="F:DNA binding"/>
    <property type="evidence" value="ECO:0007669"/>
    <property type="project" value="UniProtKB-KW"/>
</dbReference>
<dbReference type="AlphaFoldDB" id="A0A3D9I5A1"/>
<keyword evidence="2" id="KW-0238">DNA-binding</keyword>
<dbReference type="Gene3D" id="3.30.450.20">
    <property type="entry name" value="PAS domain"/>
    <property type="match status" value="1"/>
</dbReference>
<name>A0A3D9I5A1_9BACL</name>
<dbReference type="PROSITE" id="PS50883">
    <property type="entry name" value="EAL"/>
    <property type="match status" value="1"/>
</dbReference>
<dbReference type="PROSITE" id="PS50113">
    <property type="entry name" value="PAC"/>
    <property type="match status" value="1"/>
</dbReference>
<dbReference type="RefSeq" id="WP_181918092.1">
    <property type="nucleotide sequence ID" value="NZ_QRDZ01000038.1"/>
</dbReference>
<accession>A0A3D9I5A1</accession>
<keyword evidence="1" id="KW-0805">Transcription regulation</keyword>
<dbReference type="InterPro" id="IPR046335">
    <property type="entry name" value="LacI/GalR-like_sensor"/>
</dbReference>
<dbReference type="InterPro" id="IPR000160">
    <property type="entry name" value="GGDEF_dom"/>
</dbReference>